<sequence>MTHCAVIEVGPATVHRLCCGASETFDAAAALEWIDEPIALVDGEPVEVPQLLRSVLACPEPTESMEIIHPSWWPARRVQRVTAAARGLAEDIVTRPRSAVLSNAFQATAVVEIAEQLVAITVAGITAEPRIGAPGEVAAAVADRVLAGVPHSGATVVIDAPAGIGGAGALAALIADRLRGAAQVAVVDELPAERAGEPAATPEPASAMAQPERSRARLPLALAAALAVVGLALRAHHDAPPEPAPYLVEGRVAVQVPADWSVRRVTAGPGSARVEVASPIDPRLVLHITQAPAAGETLAAIAEPLHRAMQVADADAPGVFVGFDPAGSSAGRPAVTYREIRDDHHVDWAVLVDRAVRIGIGCQSGPEGADALRPVCEQAVRSAHAVT</sequence>
<reference evidence="1" key="1">
    <citation type="submission" date="2018-11" db="EMBL/GenBank/DDBJ databases">
        <authorList>
            <person name="Sattar A."/>
            <person name="Zunita Z."/>
            <person name="Jalila A."/>
            <person name="Saleha A.A."/>
        </authorList>
    </citation>
    <scope>NUCLEOTIDE SEQUENCE</scope>
    <source>
        <strain evidence="1">F12-74</strain>
    </source>
</reference>
<comment type="caution">
    <text evidence="1">The sequence shown here is derived from an EMBL/GenBank/DDBJ whole genome shotgun (WGS) entry which is preliminary data.</text>
</comment>
<gene>
    <name evidence="1" type="ORF">EHH44_17690</name>
</gene>
<organism evidence="1 2">
    <name type="scientific">Mycolicibacter terrae</name>
    <dbReference type="NCBI Taxonomy" id="1788"/>
    <lineage>
        <taxon>Bacteria</taxon>
        <taxon>Bacillati</taxon>
        <taxon>Actinomycetota</taxon>
        <taxon>Actinomycetes</taxon>
        <taxon>Mycobacteriales</taxon>
        <taxon>Mycobacteriaceae</taxon>
        <taxon>Mycolicibacter</taxon>
    </lineage>
</organism>
<dbReference type="EMBL" id="RRZR01000047">
    <property type="protein sequence ID" value="RRR42405.1"/>
    <property type="molecule type" value="Genomic_DNA"/>
</dbReference>
<evidence type="ECO:0000313" key="1">
    <source>
        <dbReference type="EMBL" id="RRR42405.1"/>
    </source>
</evidence>
<evidence type="ECO:0000313" key="2">
    <source>
        <dbReference type="Proteomes" id="UP000268891"/>
    </source>
</evidence>
<keyword evidence="2" id="KW-1185">Reference proteome</keyword>
<proteinExistence type="predicted"/>
<accession>A0ACD2EJD5</accession>
<protein>
    <submittedName>
        <fullName evidence="1">Type VII secretion-associated protein</fullName>
    </submittedName>
</protein>
<dbReference type="Proteomes" id="UP000268891">
    <property type="component" value="Unassembled WGS sequence"/>
</dbReference>
<name>A0ACD2EJD5_9MYCO</name>